<dbReference type="AlphaFoldDB" id="A0A6M0Q2R3"/>
<gene>
    <name evidence="5" type="ORF">G4D63_02575</name>
</gene>
<keyword evidence="2" id="KW-0175">Coiled coil</keyword>
<protein>
    <submittedName>
        <fullName evidence="5">Efflux RND transporter periplasmic adaptor subunit</fullName>
    </submittedName>
</protein>
<dbReference type="PANTHER" id="PTHR30469">
    <property type="entry name" value="MULTIDRUG RESISTANCE PROTEIN MDTA"/>
    <property type="match status" value="1"/>
</dbReference>
<evidence type="ECO:0000256" key="2">
    <source>
        <dbReference type="SAM" id="Coils"/>
    </source>
</evidence>
<dbReference type="NCBIfam" id="TIGR01730">
    <property type="entry name" value="RND_mfp"/>
    <property type="match status" value="1"/>
</dbReference>
<feature type="domain" description="CusB-like beta-barrel" evidence="3">
    <location>
        <begin position="261"/>
        <end position="322"/>
    </location>
</feature>
<organism evidence="5 6">
    <name type="scientific">Bacillus mesophilus</name>
    <dbReference type="NCBI Taxonomy" id="1808955"/>
    <lineage>
        <taxon>Bacteria</taxon>
        <taxon>Bacillati</taxon>
        <taxon>Bacillota</taxon>
        <taxon>Bacilli</taxon>
        <taxon>Bacillales</taxon>
        <taxon>Bacillaceae</taxon>
        <taxon>Bacillus</taxon>
    </lineage>
</organism>
<dbReference type="EMBL" id="JAAIWM010000001">
    <property type="protein sequence ID" value="NEY70616.1"/>
    <property type="molecule type" value="Genomic_DNA"/>
</dbReference>
<dbReference type="Pfam" id="PF25989">
    <property type="entry name" value="YknX_C"/>
    <property type="match status" value="1"/>
</dbReference>
<dbReference type="SUPFAM" id="SSF111369">
    <property type="entry name" value="HlyD-like secretion proteins"/>
    <property type="match status" value="1"/>
</dbReference>
<dbReference type="Proteomes" id="UP000481043">
    <property type="component" value="Unassembled WGS sequence"/>
</dbReference>
<dbReference type="GO" id="GO:1990281">
    <property type="term" value="C:efflux pump complex"/>
    <property type="evidence" value="ECO:0007669"/>
    <property type="project" value="TreeGrafter"/>
</dbReference>
<name>A0A6M0Q2R3_9BACI</name>
<evidence type="ECO:0000259" key="4">
    <source>
        <dbReference type="Pfam" id="PF25989"/>
    </source>
</evidence>
<evidence type="ECO:0000256" key="1">
    <source>
        <dbReference type="ARBA" id="ARBA00009477"/>
    </source>
</evidence>
<reference evidence="5 6" key="1">
    <citation type="submission" date="2020-02" db="EMBL/GenBank/DDBJ databases">
        <title>Bacillus aquiflavi sp. nov., isolated from yellow water of strong flavor Chinese baijiu in Yibin region of China.</title>
        <authorList>
            <person name="Xie J."/>
        </authorList>
    </citation>
    <scope>NUCLEOTIDE SEQUENCE [LARGE SCALE GENOMIC DNA]</scope>
    <source>
        <strain evidence="5 6">SA4</strain>
    </source>
</reference>
<dbReference type="Pfam" id="PF25954">
    <property type="entry name" value="Beta-barrel_RND_2"/>
    <property type="match status" value="1"/>
</dbReference>
<sequence>MRNPIYLLLVILILVSGCSTKEITKQDTGQTQLPVKTDIVMKSTISNTIELSGLAIPHTQIPLFTAQPLQVQKVHVKVGDQVNENDVLISLNNEVATRQLNEARKTVAKLQTALSSAKQAIPTEEQLNEIEQLQKEVQEVLTSTTDLLSQIEPGEITTEEIVQTSLQLSLKQAQLANAVSKLQPFSPASITELEAQLVQANQVVEQAKELVSATEIQSPINGTVASIDVVENGLAPPNMPIATVIQLDQIDATFQVNSFEVVKLQVGTEVSLTFTGIEELFKGKIESISPSINPETNMFTVIIPIENSSNLIKGGMKASANVGIDQVNDALVIPVEAILYENNEPYVFVVENEIAVMRKIETGIRDDQHIQVISGLVLNDQVVTEGQERLNDGDSIYVSN</sequence>
<feature type="coiled-coil region" evidence="2">
    <location>
        <begin position="93"/>
        <end position="143"/>
    </location>
</feature>
<proteinExistence type="inferred from homology"/>
<dbReference type="InterPro" id="IPR058637">
    <property type="entry name" value="YknX-like_C"/>
</dbReference>
<feature type="domain" description="YknX-like C-terminal permuted SH3-like" evidence="4">
    <location>
        <begin position="330"/>
        <end position="396"/>
    </location>
</feature>
<dbReference type="Gene3D" id="2.40.30.170">
    <property type="match status" value="1"/>
</dbReference>
<comment type="similarity">
    <text evidence="1">Belongs to the membrane fusion protein (MFP) (TC 8.A.1) family.</text>
</comment>
<evidence type="ECO:0000313" key="6">
    <source>
        <dbReference type="Proteomes" id="UP000481043"/>
    </source>
</evidence>
<dbReference type="PROSITE" id="PS51257">
    <property type="entry name" value="PROKAR_LIPOPROTEIN"/>
    <property type="match status" value="1"/>
</dbReference>
<evidence type="ECO:0000313" key="5">
    <source>
        <dbReference type="EMBL" id="NEY70616.1"/>
    </source>
</evidence>
<dbReference type="InterPro" id="IPR006143">
    <property type="entry name" value="RND_pump_MFP"/>
</dbReference>
<dbReference type="InterPro" id="IPR058792">
    <property type="entry name" value="Beta-barrel_RND_2"/>
</dbReference>
<comment type="caution">
    <text evidence="5">The sequence shown here is derived from an EMBL/GenBank/DDBJ whole genome shotgun (WGS) entry which is preliminary data.</text>
</comment>
<evidence type="ECO:0000259" key="3">
    <source>
        <dbReference type="Pfam" id="PF25954"/>
    </source>
</evidence>
<accession>A0A6M0Q2R3</accession>
<feature type="coiled-coil region" evidence="2">
    <location>
        <begin position="190"/>
        <end position="217"/>
    </location>
</feature>
<dbReference type="Gene3D" id="2.40.50.100">
    <property type="match status" value="2"/>
</dbReference>
<keyword evidence="6" id="KW-1185">Reference proteome</keyword>
<dbReference type="Gene3D" id="2.40.420.20">
    <property type="match status" value="1"/>
</dbReference>
<dbReference type="RefSeq" id="WP_163177383.1">
    <property type="nucleotide sequence ID" value="NZ_JAAIWM010000001.1"/>
</dbReference>
<dbReference type="GO" id="GO:0015562">
    <property type="term" value="F:efflux transmembrane transporter activity"/>
    <property type="evidence" value="ECO:0007669"/>
    <property type="project" value="TreeGrafter"/>
</dbReference>